<proteinExistence type="predicted"/>
<reference evidence="2 3" key="1">
    <citation type="journal article" date="2020" name="G3 (Bethesda)">
        <title>Genetic Underpinnings of Host Manipulation by Ophiocordyceps as Revealed by Comparative Transcriptomics.</title>
        <authorList>
            <person name="Will I."/>
            <person name="Das B."/>
            <person name="Trinh T."/>
            <person name="Brachmann A."/>
            <person name="Ohm R.A."/>
            <person name="de Bekker C."/>
        </authorList>
    </citation>
    <scope>NUCLEOTIDE SEQUENCE [LARGE SCALE GENOMIC DNA]</scope>
    <source>
        <strain evidence="2 3">EC05</strain>
    </source>
</reference>
<evidence type="ECO:0000313" key="2">
    <source>
        <dbReference type="EMBL" id="KAF4587741.1"/>
    </source>
</evidence>
<comment type="caution">
    <text evidence="2">The sequence shown here is derived from an EMBL/GenBank/DDBJ whole genome shotgun (WGS) entry which is preliminary data.</text>
</comment>
<evidence type="ECO:0000313" key="3">
    <source>
        <dbReference type="Proteomes" id="UP000562929"/>
    </source>
</evidence>
<evidence type="ECO:0000256" key="1">
    <source>
        <dbReference type="SAM" id="MobiDB-lite"/>
    </source>
</evidence>
<keyword evidence="3" id="KW-1185">Reference proteome</keyword>
<organism evidence="2 3">
    <name type="scientific">Ophiocordyceps camponoti-floridani</name>
    <dbReference type="NCBI Taxonomy" id="2030778"/>
    <lineage>
        <taxon>Eukaryota</taxon>
        <taxon>Fungi</taxon>
        <taxon>Dikarya</taxon>
        <taxon>Ascomycota</taxon>
        <taxon>Pezizomycotina</taxon>
        <taxon>Sordariomycetes</taxon>
        <taxon>Hypocreomycetidae</taxon>
        <taxon>Hypocreales</taxon>
        <taxon>Ophiocordycipitaceae</taxon>
        <taxon>Ophiocordyceps</taxon>
    </lineage>
</organism>
<feature type="region of interest" description="Disordered" evidence="1">
    <location>
        <begin position="1"/>
        <end position="30"/>
    </location>
</feature>
<sequence length="234" mass="26121">MTPPPPTSKEKAQRRRQQVKRAQVRHRQRKADYTKQLELDATRVEGGGCEVVEQRAVNFILALEHICWNHFEAHDFQNLHDVLLHDPKTIDPDHGHTLMASAYLMANAPPQAYTSRSAMTPDPSWRRILQPETCRRRREASPVVTWSAPAISLASLHGLAQSLNPMGDVELTPVQAWFELAARYPAERLVRADVMDALLARFCGLVRCVAYGAAVERGAFESVAVGVLGPAELD</sequence>
<feature type="compositionally biased region" description="Basic residues" evidence="1">
    <location>
        <begin position="12"/>
        <end position="29"/>
    </location>
</feature>
<name>A0A8H4Q6Q5_9HYPO</name>
<dbReference type="EMBL" id="JAACLJ010000004">
    <property type="protein sequence ID" value="KAF4587741.1"/>
    <property type="molecule type" value="Genomic_DNA"/>
</dbReference>
<dbReference type="SUPFAM" id="SSF57959">
    <property type="entry name" value="Leucine zipper domain"/>
    <property type="match status" value="1"/>
</dbReference>
<dbReference type="GO" id="GO:0003700">
    <property type="term" value="F:DNA-binding transcription factor activity"/>
    <property type="evidence" value="ECO:0007669"/>
    <property type="project" value="InterPro"/>
</dbReference>
<dbReference type="AlphaFoldDB" id="A0A8H4Q6Q5"/>
<dbReference type="Gene3D" id="1.20.5.170">
    <property type="match status" value="1"/>
</dbReference>
<dbReference type="InterPro" id="IPR046347">
    <property type="entry name" value="bZIP_sf"/>
</dbReference>
<dbReference type="OrthoDB" id="5218140at2759"/>
<dbReference type="CDD" id="cd14688">
    <property type="entry name" value="bZIP_YAP"/>
    <property type="match status" value="1"/>
</dbReference>
<dbReference type="Proteomes" id="UP000562929">
    <property type="component" value="Unassembled WGS sequence"/>
</dbReference>
<accession>A0A8H4Q6Q5</accession>
<gene>
    <name evidence="2" type="ORF">GQ602_004434</name>
</gene>
<protein>
    <submittedName>
        <fullName evidence="2">Alanine racemase</fullName>
    </submittedName>
</protein>